<keyword evidence="5 12" id="KW-0349">Heme</keyword>
<evidence type="ECO:0000256" key="2">
    <source>
        <dbReference type="ARBA" id="ARBA00004174"/>
    </source>
</evidence>
<keyword evidence="6 12" id="KW-0479">Metal-binding</keyword>
<dbReference type="AlphaFoldDB" id="A0A286MXM0"/>
<evidence type="ECO:0000256" key="3">
    <source>
        <dbReference type="ARBA" id="ARBA00004406"/>
    </source>
</evidence>
<dbReference type="PANTHER" id="PTHR24291:SF187">
    <property type="entry name" value="CYTOCHROME P450 4AE1-RELATED"/>
    <property type="match status" value="1"/>
</dbReference>
<proteinExistence type="evidence at transcript level"/>
<dbReference type="GO" id="GO:0004497">
    <property type="term" value="F:monooxygenase activity"/>
    <property type="evidence" value="ECO:0007669"/>
    <property type="project" value="UniProtKB-KW"/>
</dbReference>
<dbReference type="InterPro" id="IPR017972">
    <property type="entry name" value="Cyt_P450_CS"/>
</dbReference>
<dbReference type="Pfam" id="PF00067">
    <property type="entry name" value="p450"/>
    <property type="match status" value="1"/>
</dbReference>
<comment type="similarity">
    <text evidence="4 13">Belongs to the cytochrome P450 family.</text>
</comment>
<organism evidence="15">
    <name type="scientific">Zygaena filipendulae</name>
    <dbReference type="NCBI Taxonomy" id="287375"/>
    <lineage>
        <taxon>Eukaryota</taxon>
        <taxon>Metazoa</taxon>
        <taxon>Ecdysozoa</taxon>
        <taxon>Arthropoda</taxon>
        <taxon>Hexapoda</taxon>
        <taxon>Insecta</taxon>
        <taxon>Pterygota</taxon>
        <taxon>Neoptera</taxon>
        <taxon>Endopterygota</taxon>
        <taxon>Lepidoptera</taxon>
        <taxon>Glossata</taxon>
        <taxon>Ditrysia</taxon>
        <taxon>Zygaenoidea</taxon>
        <taxon>Zygaenidae</taxon>
        <taxon>Zygaeninae</taxon>
        <taxon>Zygaena</taxon>
    </lineage>
</organism>
<sequence>MLAYLYVITFIIILMLLYSWLNFLYDARKINLPGPTPLPIVGNGHLLLGGAVKLLKTLEDLAEKYDDALCFYLLSHRYVQLTHPKYLESVMSSTELISKGRSYDMMYPWLGSSLLTSSGNRWKVFRKLMTPAFHFNILQTFLPVFCKNQTIMIQKFKALADGNTVNIFPIVALGALDNITESIMGVSVDAQKSSESSYVKAVEDISKIIAHRIQNIFTTNDVLFNLTPMKKKHDAALKILHKQVNEVIEARRRELDKTNVKNLTAPSDEVQKKHAFLDLLLLSRIDGEKISDEDVRNEVNTFMFEGHDTTAAAVSFCLYCLSNNDEAQENILNEIRNIMGDDAMNKDPTYSELQQMKYLEMVIKETLRLYPSAAVIERLVTRDTEICGIRLPKDTLIFINIIAMQRNPRVYDEPLKFIPERFENTQKNPFAWLAFSAGPRNCIGQKFAMLEMKIMISSIVKNFQILPSGIDPVLALDVILRSVNGINVKLIPRE</sequence>
<dbReference type="SUPFAM" id="SSF48264">
    <property type="entry name" value="Cytochrome P450"/>
    <property type="match status" value="1"/>
</dbReference>
<feature type="transmembrane region" description="Helical" evidence="14">
    <location>
        <begin position="6"/>
        <end position="25"/>
    </location>
</feature>
<dbReference type="PRINTS" id="PR00463">
    <property type="entry name" value="EP450I"/>
</dbReference>
<dbReference type="PANTHER" id="PTHR24291">
    <property type="entry name" value="CYTOCHROME P450 FAMILY 4"/>
    <property type="match status" value="1"/>
</dbReference>
<reference evidence="15" key="2">
    <citation type="journal article" date="2014" name="PLoS ONE">
        <title>Chemical defense balanced by sequestration and de novo biosynthesis in a lepidopteran specialist.</title>
        <authorList>
            <person name="Furstenberg-Hagg J."/>
            <person name="Zagrobelny M."/>
            <person name="Jorgensen K."/>
            <person name="Vogel H."/>
            <person name="Moller B.L."/>
            <person name="Bak S."/>
        </authorList>
    </citation>
    <scope>NUCLEOTIDE SEQUENCE</scope>
</reference>
<dbReference type="GO" id="GO:0020037">
    <property type="term" value="F:heme binding"/>
    <property type="evidence" value="ECO:0007669"/>
    <property type="project" value="InterPro"/>
</dbReference>
<keyword evidence="14" id="KW-0472">Membrane</keyword>
<keyword evidence="14" id="KW-1133">Transmembrane helix</keyword>
<evidence type="ECO:0000256" key="1">
    <source>
        <dbReference type="ARBA" id="ARBA00001971"/>
    </source>
</evidence>
<evidence type="ECO:0000256" key="4">
    <source>
        <dbReference type="ARBA" id="ARBA00010617"/>
    </source>
</evidence>
<keyword evidence="8" id="KW-0492">Microsome</keyword>
<dbReference type="InterPro" id="IPR036396">
    <property type="entry name" value="Cyt_P450_sf"/>
</dbReference>
<keyword evidence="7" id="KW-0256">Endoplasmic reticulum</keyword>
<evidence type="ECO:0000256" key="10">
    <source>
        <dbReference type="ARBA" id="ARBA00023004"/>
    </source>
</evidence>
<comment type="subcellular location">
    <subcellularLocation>
        <location evidence="3">Endoplasmic reticulum membrane</location>
        <topology evidence="3">Peripheral membrane protein</topology>
    </subcellularLocation>
    <subcellularLocation>
        <location evidence="2">Microsome membrane</location>
        <topology evidence="2">Peripheral membrane protein</topology>
    </subcellularLocation>
</comment>
<evidence type="ECO:0000256" key="9">
    <source>
        <dbReference type="ARBA" id="ARBA00023002"/>
    </source>
</evidence>
<keyword evidence="9 13" id="KW-0560">Oxidoreductase</keyword>
<dbReference type="FunFam" id="1.10.630.10:FF:000182">
    <property type="entry name" value="Cytochrome P450 3A4"/>
    <property type="match status" value="1"/>
</dbReference>
<keyword evidence="10 12" id="KW-0408">Iron</keyword>
<dbReference type="Gene3D" id="1.10.630.10">
    <property type="entry name" value="Cytochrome P450"/>
    <property type="match status" value="1"/>
</dbReference>
<feature type="binding site" description="axial binding residue" evidence="12">
    <location>
        <position position="442"/>
    </location>
    <ligand>
        <name>heme</name>
        <dbReference type="ChEBI" id="CHEBI:30413"/>
    </ligand>
    <ligandPart>
        <name>Fe</name>
        <dbReference type="ChEBI" id="CHEBI:18248"/>
    </ligandPart>
</feature>
<comment type="cofactor">
    <cofactor evidence="1 12">
        <name>heme</name>
        <dbReference type="ChEBI" id="CHEBI:30413"/>
    </cofactor>
</comment>
<dbReference type="InterPro" id="IPR050196">
    <property type="entry name" value="Cytochrome_P450_Monoox"/>
</dbReference>
<reference evidence="15" key="1">
    <citation type="journal article" date="2009" name="BMC Genomics">
        <title>454 pyrosequencing based transcriptome analysis of Zygaena filipendulae with focus on genes involved in biosynthesis of cyanogenic glucosides.</title>
        <authorList>
            <person name="Zagrobelny M."/>
            <person name="Scheibye-Alsing K."/>
            <person name="Jensen N.B."/>
            <person name="Moller B.L."/>
            <person name="Gorodkin J."/>
            <person name="Bak S."/>
        </authorList>
    </citation>
    <scope>NUCLEOTIDE SEQUENCE</scope>
</reference>
<evidence type="ECO:0000256" key="13">
    <source>
        <dbReference type="RuleBase" id="RU000461"/>
    </source>
</evidence>
<evidence type="ECO:0000256" key="5">
    <source>
        <dbReference type="ARBA" id="ARBA00022617"/>
    </source>
</evidence>
<accession>A0A286MXM0</accession>
<dbReference type="CDD" id="cd20628">
    <property type="entry name" value="CYP4"/>
    <property type="match status" value="1"/>
</dbReference>
<dbReference type="EMBL" id="MF684338">
    <property type="protein sequence ID" value="ASX93972.1"/>
    <property type="molecule type" value="mRNA"/>
</dbReference>
<evidence type="ECO:0000256" key="12">
    <source>
        <dbReference type="PIRSR" id="PIRSR602401-1"/>
    </source>
</evidence>
<dbReference type="GO" id="GO:0016705">
    <property type="term" value="F:oxidoreductase activity, acting on paired donors, with incorporation or reduction of molecular oxygen"/>
    <property type="evidence" value="ECO:0007669"/>
    <property type="project" value="InterPro"/>
</dbReference>
<evidence type="ECO:0000256" key="11">
    <source>
        <dbReference type="ARBA" id="ARBA00023033"/>
    </source>
</evidence>
<keyword evidence="11 13" id="KW-0503">Monooxygenase</keyword>
<evidence type="ECO:0000256" key="7">
    <source>
        <dbReference type="ARBA" id="ARBA00022824"/>
    </source>
</evidence>
<evidence type="ECO:0000256" key="6">
    <source>
        <dbReference type="ARBA" id="ARBA00022723"/>
    </source>
</evidence>
<dbReference type="GO" id="GO:0005789">
    <property type="term" value="C:endoplasmic reticulum membrane"/>
    <property type="evidence" value="ECO:0007669"/>
    <property type="project" value="UniProtKB-SubCell"/>
</dbReference>
<dbReference type="InterPro" id="IPR001128">
    <property type="entry name" value="Cyt_P450"/>
</dbReference>
<evidence type="ECO:0000256" key="8">
    <source>
        <dbReference type="ARBA" id="ARBA00022848"/>
    </source>
</evidence>
<keyword evidence="14" id="KW-0812">Transmembrane</keyword>
<dbReference type="InterPro" id="IPR002401">
    <property type="entry name" value="Cyt_P450_E_grp-I"/>
</dbReference>
<protein>
    <submittedName>
        <fullName evidence="15">Cytochrome P450 CYP4L30</fullName>
    </submittedName>
</protein>
<dbReference type="PROSITE" id="PS00086">
    <property type="entry name" value="CYTOCHROME_P450"/>
    <property type="match status" value="1"/>
</dbReference>
<dbReference type="PRINTS" id="PR00385">
    <property type="entry name" value="P450"/>
</dbReference>
<dbReference type="GO" id="GO:0005506">
    <property type="term" value="F:iron ion binding"/>
    <property type="evidence" value="ECO:0007669"/>
    <property type="project" value="InterPro"/>
</dbReference>
<gene>
    <name evidence="15" type="primary">CYP4L30</name>
</gene>
<evidence type="ECO:0000256" key="14">
    <source>
        <dbReference type="SAM" id="Phobius"/>
    </source>
</evidence>
<evidence type="ECO:0000313" key="15">
    <source>
        <dbReference type="EMBL" id="ASX93972.1"/>
    </source>
</evidence>
<name>A0A286MXM0_9NEOP</name>
<reference evidence="15" key="3">
    <citation type="submission" date="2017-08" db="EMBL/GenBank/DDBJ databases">
        <authorList>
            <person name="de Groot N.N."/>
        </authorList>
    </citation>
    <scope>NUCLEOTIDE SEQUENCE</scope>
</reference>